<dbReference type="EMBL" id="CM042015">
    <property type="protein sequence ID" value="KAI3710310.1"/>
    <property type="molecule type" value="Genomic_DNA"/>
</dbReference>
<comment type="caution">
    <text evidence="1">The sequence shown here is derived from an EMBL/GenBank/DDBJ whole genome shotgun (WGS) entry which is preliminary data.</text>
</comment>
<evidence type="ECO:0000313" key="2">
    <source>
        <dbReference type="Proteomes" id="UP001055811"/>
    </source>
</evidence>
<dbReference type="Proteomes" id="UP001055811">
    <property type="component" value="Linkage Group LG07"/>
</dbReference>
<gene>
    <name evidence="1" type="ORF">L2E82_40088</name>
</gene>
<accession>A0ACB9AKZ8</accession>
<proteinExistence type="predicted"/>
<organism evidence="1 2">
    <name type="scientific">Cichorium intybus</name>
    <name type="common">Chicory</name>
    <dbReference type="NCBI Taxonomy" id="13427"/>
    <lineage>
        <taxon>Eukaryota</taxon>
        <taxon>Viridiplantae</taxon>
        <taxon>Streptophyta</taxon>
        <taxon>Embryophyta</taxon>
        <taxon>Tracheophyta</taxon>
        <taxon>Spermatophyta</taxon>
        <taxon>Magnoliopsida</taxon>
        <taxon>eudicotyledons</taxon>
        <taxon>Gunneridae</taxon>
        <taxon>Pentapetalae</taxon>
        <taxon>asterids</taxon>
        <taxon>campanulids</taxon>
        <taxon>Asterales</taxon>
        <taxon>Asteraceae</taxon>
        <taxon>Cichorioideae</taxon>
        <taxon>Cichorieae</taxon>
        <taxon>Cichoriinae</taxon>
        <taxon>Cichorium</taxon>
    </lineage>
</organism>
<keyword evidence="2" id="KW-1185">Reference proteome</keyword>
<evidence type="ECO:0000313" key="1">
    <source>
        <dbReference type="EMBL" id="KAI3710310.1"/>
    </source>
</evidence>
<name>A0ACB9AKZ8_CICIN</name>
<sequence>MIPFSSLITYLEVRSSRGVFRGNFFPRELLTHGYVVEQQPLNIKAAEKHIALRSAPLELGGSLKLDLALGIRGLPKLINGELEKVWRTKEKEHWPNDHSQGSEKNEVFPLQGYMFGSVTRLSEKTTRKKEHRTSLGE</sequence>
<protein>
    <submittedName>
        <fullName evidence="1">Uncharacterized protein</fullName>
    </submittedName>
</protein>
<reference evidence="1 2" key="2">
    <citation type="journal article" date="2022" name="Mol. Ecol. Resour.">
        <title>The genomes of chicory, endive, great burdock and yacon provide insights into Asteraceae paleo-polyploidization history and plant inulin production.</title>
        <authorList>
            <person name="Fan W."/>
            <person name="Wang S."/>
            <person name="Wang H."/>
            <person name="Wang A."/>
            <person name="Jiang F."/>
            <person name="Liu H."/>
            <person name="Zhao H."/>
            <person name="Xu D."/>
            <person name="Zhang Y."/>
        </authorList>
    </citation>
    <scope>NUCLEOTIDE SEQUENCE [LARGE SCALE GENOMIC DNA]</scope>
    <source>
        <strain evidence="2">cv. Punajuju</strain>
        <tissue evidence="1">Leaves</tissue>
    </source>
</reference>
<reference evidence="2" key="1">
    <citation type="journal article" date="2022" name="Mol. Ecol. Resour.">
        <title>The genomes of chicory, endive, great burdock and yacon provide insights into Asteraceae palaeo-polyploidization history and plant inulin production.</title>
        <authorList>
            <person name="Fan W."/>
            <person name="Wang S."/>
            <person name="Wang H."/>
            <person name="Wang A."/>
            <person name="Jiang F."/>
            <person name="Liu H."/>
            <person name="Zhao H."/>
            <person name="Xu D."/>
            <person name="Zhang Y."/>
        </authorList>
    </citation>
    <scope>NUCLEOTIDE SEQUENCE [LARGE SCALE GENOMIC DNA]</scope>
    <source>
        <strain evidence="2">cv. Punajuju</strain>
    </source>
</reference>